<keyword evidence="1" id="KW-0963">Cytoplasm</keyword>
<dbReference type="InterPro" id="IPR000878">
    <property type="entry name" value="4pyrrol_Mease"/>
</dbReference>
<dbReference type="CDD" id="cd11648">
    <property type="entry name" value="RsmI"/>
    <property type="match status" value="1"/>
</dbReference>
<evidence type="ECO:0000313" key="7">
    <source>
        <dbReference type="EMBL" id="OFI05522.1"/>
    </source>
</evidence>
<evidence type="ECO:0000259" key="6">
    <source>
        <dbReference type="Pfam" id="PF00590"/>
    </source>
</evidence>
<dbReference type="InterPro" id="IPR035996">
    <property type="entry name" value="4pyrrol_Methylase_sf"/>
</dbReference>
<dbReference type="GO" id="GO:0006364">
    <property type="term" value="P:rRNA processing"/>
    <property type="evidence" value="ECO:0007669"/>
    <property type="project" value="UniProtKB-KW"/>
</dbReference>
<keyword evidence="8" id="KW-1185">Reference proteome</keyword>
<dbReference type="InterPro" id="IPR014776">
    <property type="entry name" value="4pyrrole_Mease_sub2"/>
</dbReference>
<dbReference type="RefSeq" id="WP_070110648.1">
    <property type="nucleotide sequence ID" value="NZ_LZFO01000025.1"/>
</dbReference>
<proteinExistence type="predicted"/>
<dbReference type="PANTHER" id="PTHR46111">
    <property type="entry name" value="RIBOSOMAL RNA SMALL SUBUNIT METHYLTRANSFERASE I"/>
    <property type="match status" value="1"/>
</dbReference>
<evidence type="ECO:0000256" key="1">
    <source>
        <dbReference type="ARBA" id="ARBA00022490"/>
    </source>
</evidence>
<dbReference type="InterPro" id="IPR008189">
    <property type="entry name" value="rRNA_ssu_MeTfrase_I"/>
</dbReference>
<dbReference type="SUPFAM" id="SSF53790">
    <property type="entry name" value="Tetrapyrrole methylase"/>
    <property type="match status" value="1"/>
</dbReference>
<dbReference type="AlphaFoldDB" id="A0A1E8EXL6"/>
<gene>
    <name evidence="7" type="primary">rsmI_1</name>
    <name evidence="7" type="ORF">CLOACE_16800</name>
</gene>
<dbReference type="PATRIC" id="fig|1121290.3.peg.1670"/>
<evidence type="ECO:0000256" key="4">
    <source>
        <dbReference type="ARBA" id="ARBA00022679"/>
    </source>
</evidence>
<dbReference type="GO" id="GO:0008168">
    <property type="term" value="F:methyltransferase activity"/>
    <property type="evidence" value="ECO:0007669"/>
    <property type="project" value="UniProtKB-KW"/>
</dbReference>
<protein>
    <submittedName>
        <fullName evidence="7">Ribosomal RNA small subunit methyltransferase I</fullName>
        <ecNumber evidence="7">2.1.1.198</ecNumber>
    </submittedName>
</protein>
<comment type="caution">
    <text evidence="7">The sequence shown here is derived from an EMBL/GenBank/DDBJ whole genome shotgun (WGS) entry which is preliminary data.</text>
</comment>
<dbReference type="NCBIfam" id="TIGR00096">
    <property type="entry name" value="16S rRNA (cytidine(1402)-2'-O)-methyltransferase"/>
    <property type="match status" value="1"/>
</dbReference>
<dbReference type="GO" id="GO:0032259">
    <property type="term" value="P:methylation"/>
    <property type="evidence" value="ECO:0007669"/>
    <property type="project" value="UniProtKB-KW"/>
</dbReference>
<dbReference type="Gene3D" id="3.40.1010.10">
    <property type="entry name" value="Cobalt-precorrin-4 Transmethylase, Domain 1"/>
    <property type="match status" value="1"/>
</dbReference>
<evidence type="ECO:0000256" key="5">
    <source>
        <dbReference type="ARBA" id="ARBA00022691"/>
    </source>
</evidence>
<dbReference type="PIRSF" id="PIRSF005917">
    <property type="entry name" value="MTase_YraL"/>
    <property type="match status" value="1"/>
</dbReference>
<evidence type="ECO:0000256" key="3">
    <source>
        <dbReference type="ARBA" id="ARBA00022603"/>
    </source>
</evidence>
<evidence type="ECO:0000313" key="8">
    <source>
        <dbReference type="Proteomes" id="UP000175744"/>
    </source>
</evidence>
<accession>A0A1E8EXL6</accession>
<name>A0A1E8EXL6_9CLOT</name>
<organism evidence="7 8">
    <name type="scientific">Clostridium acetireducens DSM 10703</name>
    <dbReference type="NCBI Taxonomy" id="1121290"/>
    <lineage>
        <taxon>Bacteria</taxon>
        <taxon>Bacillati</taxon>
        <taxon>Bacillota</taxon>
        <taxon>Clostridia</taxon>
        <taxon>Eubacteriales</taxon>
        <taxon>Clostridiaceae</taxon>
        <taxon>Clostridium</taxon>
    </lineage>
</organism>
<dbReference type="InterPro" id="IPR018063">
    <property type="entry name" value="SAM_MeTrfase_RsmI_CS"/>
</dbReference>
<dbReference type="Pfam" id="PF00590">
    <property type="entry name" value="TP_methylase"/>
    <property type="match status" value="1"/>
</dbReference>
<keyword evidence="5" id="KW-0949">S-adenosyl-L-methionine</keyword>
<dbReference type="EMBL" id="LZFO01000025">
    <property type="protein sequence ID" value="OFI05522.1"/>
    <property type="molecule type" value="Genomic_DNA"/>
</dbReference>
<dbReference type="InterPro" id="IPR014777">
    <property type="entry name" value="4pyrrole_Mease_sub1"/>
</dbReference>
<dbReference type="PROSITE" id="PS01296">
    <property type="entry name" value="RSMI"/>
    <property type="match status" value="1"/>
</dbReference>
<dbReference type="EC" id="2.1.1.198" evidence="7"/>
<keyword evidence="3 7" id="KW-0489">Methyltransferase</keyword>
<dbReference type="Gene3D" id="3.30.950.10">
    <property type="entry name" value="Methyltransferase, Cobalt-precorrin-4 Transmethylase, Domain 2"/>
    <property type="match status" value="1"/>
</dbReference>
<dbReference type="PANTHER" id="PTHR46111:SF1">
    <property type="entry name" value="RIBOSOMAL RNA SMALL SUBUNIT METHYLTRANSFERASE I"/>
    <property type="match status" value="1"/>
</dbReference>
<feature type="domain" description="Tetrapyrrole methylase" evidence="6">
    <location>
        <begin position="17"/>
        <end position="146"/>
    </location>
</feature>
<evidence type="ECO:0000256" key="2">
    <source>
        <dbReference type="ARBA" id="ARBA00022552"/>
    </source>
</evidence>
<dbReference type="OrthoDB" id="9809084at2"/>
<reference evidence="7 8" key="1">
    <citation type="submission" date="2016-06" db="EMBL/GenBank/DDBJ databases">
        <title>Genome sequence of Clostridium acetireducens DSM 10703.</title>
        <authorList>
            <person name="Poehlein A."/>
            <person name="Fluechter S."/>
            <person name="Duerre P."/>
            <person name="Daniel R."/>
        </authorList>
    </citation>
    <scope>NUCLEOTIDE SEQUENCE [LARGE SCALE GENOMIC DNA]</scope>
    <source>
        <strain evidence="7 8">DSM 10703</strain>
    </source>
</reference>
<dbReference type="FunFam" id="3.30.950.10:FF:000002">
    <property type="entry name" value="Ribosomal RNA small subunit methyltransferase I"/>
    <property type="match status" value="1"/>
</dbReference>
<keyword evidence="2" id="KW-0698">rRNA processing</keyword>
<dbReference type="Proteomes" id="UP000175744">
    <property type="component" value="Unassembled WGS sequence"/>
</dbReference>
<sequence>MKFTQLNKSSELVNIIEKGKNVALVSDAGTPGISDPGEILIKKCIENNIEIEVLPGATAITTALVHSGLDTTKFIFIGFLPRDSKNKNSIIESLKDRMETLIFYESPHRLLATLEFLKDTLGNRKIAICRELTKLHEEIKREYLEESINFYKVNSPKGEYVLVLEGKSYKDILEEKKREWENLDIAEHIKKYIYEKKLSKKEAIKKVAKDRNLPKSKVYKHSIHIE</sequence>
<keyword evidence="4 7" id="KW-0808">Transferase</keyword>
<dbReference type="STRING" id="1121290.CLAOCE_16800"/>